<dbReference type="EMBL" id="CAUYUE010000010">
    <property type="protein sequence ID" value="CAK0784619.1"/>
    <property type="molecule type" value="Genomic_DNA"/>
</dbReference>
<reference evidence="3 4" key="1">
    <citation type="submission" date="2023-10" db="EMBL/GenBank/DDBJ databases">
        <authorList>
            <person name="Maclean D."/>
            <person name="Macfadyen A."/>
        </authorList>
    </citation>
    <scope>NUCLEOTIDE SEQUENCE [LARGE SCALE GENOMIC DNA]</scope>
</reference>
<protein>
    <recommendedName>
        <fullName evidence="2">ABC1 atypical kinase-like domain-containing protein</fullName>
    </recommendedName>
</protein>
<dbReference type="Pfam" id="PF03109">
    <property type="entry name" value="ABC1"/>
    <property type="match status" value="2"/>
</dbReference>
<evidence type="ECO:0000256" key="1">
    <source>
        <dbReference type="SAM" id="MobiDB-lite"/>
    </source>
</evidence>
<dbReference type="InterPro" id="IPR004147">
    <property type="entry name" value="ABC1_dom"/>
</dbReference>
<sequence>MSETHEVKERQPLHDTLRTLEFWRRASGVYLAYKGAQARAAFLSKGRQWDADRLKEEFWKPHHTWAGDEFHSMAVDLRGFYLKLGQFFAARAEFVPEPICRKLSLLHDRVPPMPASQARAVIEEELGGLPLEEVFEWIDLDEPLGSASIAQVHKGKLRTVAHADMPVDIRIAARRQKRAFSSWQLGLGPEVLYTQQTRPTGPRDAPAGSSSVGDPETQEATPQQAAQQDKAIAAVLRASASASGPRNGIVAVKVQYPDALQTMITDLRSIRNWAGFLQKTEIKFDMLSAVDELAKQVVLEFDFTQEARVMDTVADNLKSLARTVEVPRSVPGLATQRLLVMSFVEGDQITRLEHRTTDLSARKKQVAKQLIMDRVARTFGVMMLDKGLFQADAHPGNILVMKGAKIGLIDYGQSKQLPDHERLAFAALLVELAKGTRRARPEIVADRLQKLGLRFERHDNIRLMSKMAFGMFDTRKSHKVDPFSDDSPIKTLGIAHFPPDVFFVLRVMQLLRGLAGGLGVEFSAAEQWSPYAKKALRKAKCSC</sequence>
<feature type="domain" description="ABC1 atypical kinase-like" evidence="2">
    <location>
        <begin position="232"/>
        <end position="436"/>
    </location>
</feature>
<dbReference type="CDD" id="cd05121">
    <property type="entry name" value="ABC1_ADCK3-like"/>
    <property type="match status" value="1"/>
</dbReference>
<gene>
    <name evidence="3" type="ORF">CVIRNUC_007823</name>
</gene>
<name>A0AAV1IB83_9CHLO</name>
<feature type="domain" description="ABC1 atypical kinase-like" evidence="2">
    <location>
        <begin position="106"/>
        <end position="159"/>
    </location>
</feature>
<dbReference type="Proteomes" id="UP001314263">
    <property type="component" value="Unassembled WGS sequence"/>
</dbReference>
<feature type="region of interest" description="Disordered" evidence="1">
    <location>
        <begin position="194"/>
        <end position="228"/>
    </location>
</feature>
<feature type="compositionally biased region" description="Low complexity" evidence="1">
    <location>
        <begin position="218"/>
        <end position="228"/>
    </location>
</feature>
<organism evidence="3 4">
    <name type="scientific">Coccomyxa viridis</name>
    <dbReference type="NCBI Taxonomy" id="1274662"/>
    <lineage>
        <taxon>Eukaryota</taxon>
        <taxon>Viridiplantae</taxon>
        <taxon>Chlorophyta</taxon>
        <taxon>core chlorophytes</taxon>
        <taxon>Trebouxiophyceae</taxon>
        <taxon>Trebouxiophyceae incertae sedis</taxon>
        <taxon>Coccomyxaceae</taxon>
        <taxon>Coccomyxa</taxon>
    </lineage>
</organism>
<comment type="caution">
    <text evidence="3">The sequence shown here is derived from an EMBL/GenBank/DDBJ whole genome shotgun (WGS) entry which is preliminary data.</text>
</comment>
<evidence type="ECO:0000313" key="4">
    <source>
        <dbReference type="Proteomes" id="UP001314263"/>
    </source>
</evidence>
<dbReference type="SUPFAM" id="SSF56112">
    <property type="entry name" value="Protein kinase-like (PK-like)"/>
    <property type="match status" value="1"/>
</dbReference>
<accession>A0AAV1IB83</accession>
<dbReference type="PANTHER" id="PTHR43173">
    <property type="entry name" value="ABC1 FAMILY PROTEIN"/>
    <property type="match status" value="1"/>
</dbReference>
<dbReference type="AlphaFoldDB" id="A0AAV1IB83"/>
<proteinExistence type="predicted"/>
<keyword evidence="4" id="KW-1185">Reference proteome</keyword>
<dbReference type="InterPro" id="IPR051130">
    <property type="entry name" value="Mito_struct-func_regulator"/>
</dbReference>
<dbReference type="InterPro" id="IPR011009">
    <property type="entry name" value="Kinase-like_dom_sf"/>
</dbReference>
<evidence type="ECO:0000259" key="2">
    <source>
        <dbReference type="Pfam" id="PF03109"/>
    </source>
</evidence>
<dbReference type="PANTHER" id="PTHR43173:SF12">
    <property type="entry name" value="PROTEIN KINASE SUPERFAMILY PROTEIN"/>
    <property type="match status" value="1"/>
</dbReference>
<evidence type="ECO:0000313" key="3">
    <source>
        <dbReference type="EMBL" id="CAK0784619.1"/>
    </source>
</evidence>